<feature type="transmembrane region" description="Helical" evidence="2">
    <location>
        <begin position="176"/>
        <end position="197"/>
    </location>
</feature>
<protein>
    <submittedName>
        <fullName evidence="3">Unannotated protein</fullName>
    </submittedName>
</protein>
<dbReference type="AlphaFoldDB" id="A0A6J7IFS7"/>
<keyword evidence="2" id="KW-0472">Membrane</keyword>
<reference evidence="3" key="1">
    <citation type="submission" date="2020-05" db="EMBL/GenBank/DDBJ databases">
        <authorList>
            <person name="Chiriac C."/>
            <person name="Salcher M."/>
            <person name="Ghai R."/>
            <person name="Kavagutti S V."/>
        </authorList>
    </citation>
    <scope>NUCLEOTIDE SEQUENCE</scope>
</reference>
<feature type="transmembrane region" description="Helical" evidence="2">
    <location>
        <begin position="147"/>
        <end position="169"/>
    </location>
</feature>
<gene>
    <name evidence="3" type="ORF">UFOPK3609_01839</name>
</gene>
<feature type="compositionally biased region" description="Basic and acidic residues" evidence="1">
    <location>
        <begin position="1"/>
        <end position="11"/>
    </location>
</feature>
<feature type="region of interest" description="Disordered" evidence="1">
    <location>
        <begin position="1"/>
        <end position="82"/>
    </location>
</feature>
<evidence type="ECO:0000313" key="3">
    <source>
        <dbReference type="EMBL" id="CAB4929174.1"/>
    </source>
</evidence>
<feature type="transmembrane region" description="Helical" evidence="2">
    <location>
        <begin position="97"/>
        <end position="117"/>
    </location>
</feature>
<feature type="transmembrane region" description="Helical" evidence="2">
    <location>
        <begin position="209"/>
        <end position="229"/>
    </location>
</feature>
<proteinExistence type="predicted"/>
<keyword evidence="2" id="KW-0812">Transmembrane</keyword>
<accession>A0A6J7IFS7</accession>
<evidence type="ECO:0000256" key="1">
    <source>
        <dbReference type="SAM" id="MobiDB-lite"/>
    </source>
</evidence>
<sequence length="235" mass="24365">MSEPERTDADRTQVFGTPGPGPDPADQQATTVHPVAPAPRHDTAPEPVRSVAADDGPGYGVDRPAPGPTTWRPPVDPATTAPAWSTKPVAVRRGDSFGALCLLLAGVAAALSLLLPWTPDGPTGLDLARDVVDQARTDWTGLFDRGLWQPGAVLAGGAVLFLLGLLLLVPARAHRTLGVLALLVAGLVVAAVLVPSYDRDWQLGTFDLGFYFALGVAGLGLLGALKALLTGPKVR</sequence>
<evidence type="ECO:0000256" key="2">
    <source>
        <dbReference type="SAM" id="Phobius"/>
    </source>
</evidence>
<keyword evidence="2" id="KW-1133">Transmembrane helix</keyword>
<organism evidence="3">
    <name type="scientific">freshwater metagenome</name>
    <dbReference type="NCBI Taxonomy" id="449393"/>
    <lineage>
        <taxon>unclassified sequences</taxon>
        <taxon>metagenomes</taxon>
        <taxon>ecological metagenomes</taxon>
    </lineage>
</organism>
<name>A0A6J7IFS7_9ZZZZ</name>
<dbReference type="EMBL" id="CAFBMQ010000342">
    <property type="protein sequence ID" value="CAB4929174.1"/>
    <property type="molecule type" value="Genomic_DNA"/>
</dbReference>